<dbReference type="Pfam" id="PF01266">
    <property type="entry name" value="DAO"/>
    <property type="match status" value="1"/>
</dbReference>
<dbReference type="RefSeq" id="WP_138573055.1">
    <property type="nucleotide sequence ID" value="NZ_CP040818.1"/>
</dbReference>
<keyword evidence="4" id="KW-1185">Reference proteome</keyword>
<dbReference type="SUPFAM" id="SSF54373">
    <property type="entry name" value="FAD-linked reductases, C-terminal domain"/>
    <property type="match status" value="1"/>
</dbReference>
<dbReference type="Gene3D" id="3.30.9.10">
    <property type="entry name" value="D-Amino Acid Oxidase, subunit A, domain 2"/>
    <property type="match status" value="1"/>
</dbReference>
<dbReference type="InterPro" id="IPR036188">
    <property type="entry name" value="FAD/NAD-bd_sf"/>
</dbReference>
<protein>
    <submittedName>
        <fullName evidence="3">FAD-binding oxidoreductase</fullName>
    </submittedName>
</protein>
<evidence type="ECO:0000313" key="3">
    <source>
        <dbReference type="EMBL" id="QDL92331.1"/>
    </source>
</evidence>
<sequence length="412" mass="44092">MSMRVVVVGAGITGVCAAEWLRRDGHAVTLVDRVPPGDRGQASFGNAGLLARCSVVPVSVPGLLAKAPGMLLDPDSPLFLRWSYLPRLLPWLVPFLRNGRRERMETIVGDIAALTNDSVEQHEALAAGTPAARFIRRGEYGFLYPDRAAFEADAMSYALKRAHGFTWEEHEGAALQARDPGLQPGHGFLATFPDHGWITAPGPYVAALAETFRAGGGVVRAAEVADVKPGTVTLAGGEELQAERIVLSAGIWSRRFAEGLGYTVPLEAERGYHLMLRGASHAPSHPCMVTAGKFVVTPMEAGLRLAGVVEFGGTAAPPSAAPVDLLRRQVRKVYPGLTWEEEESWMGFRPSLPDSVPMLGESPRAPGVILAFGSQHLGLTIGPRLGRMVADLAAGRRANLDLTPYAVDRFNA</sequence>
<dbReference type="PANTHER" id="PTHR13847:SF289">
    <property type="entry name" value="GLYCINE OXIDASE"/>
    <property type="match status" value="1"/>
</dbReference>
<name>A0A5B8FHE6_9RHOB</name>
<dbReference type="KEGG" id="ppru:FDP22_11430"/>
<dbReference type="GO" id="GO:0005737">
    <property type="term" value="C:cytoplasm"/>
    <property type="evidence" value="ECO:0007669"/>
    <property type="project" value="TreeGrafter"/>
</dbReference>
<dbReference type="AlphaFoldDB" id="A0A5B8FHE6"/>
<dbReference type="EMBL" id="CP040818">
    <property type="protein sequence ID" value="QDL92331.1"/>
    <property type="molecule type" value="Genomic_DNA"/>
</dbReference>
<organism evidence="3 4">
    <name type="scientific">Paroceanicella profunda</name>
    <dbReference type="NCBI Taxonomy" id="2579971"/>
    <lineage>
        <taxon>Bacteria</taxon>
        <taxon>Pseudomonadati</taxon>
        <taxon>Pseudomonadota</taxon>
        <taxon>Alphaproteobacteria</taxon>
        <taxon>Rhodobacterales</taxon>
        <taxon>Paracoccaceae</taxon>
        <taxon>Paroceanicella</taxon>
    </lineage>
</organism>
<reference evidence="3 4" key="1">
    <citation type="submission" date="2019-06" db="EMBL/GenBank/DDBJ databases">
        <title>Genome sequence of Rhodobacteraceae bacterium D4M1.</title>
        <authorList>
            <person name="Cao J."/>
        </authorList>
    </citation>
    <scope>NUCLEOTIDE SEQUENCE [LARGE SCALE GENOMIC DNA]</scope>
    <source>
        <strain evidence="3 4">D4M1</strain>
    </source>
</reference>
<gene>
    <name evidence="3" type="ORF">FDP22_11430</name>
</gene>
<evidence type="ECO:0000259" key="2">
    <source>
        <dbReference type="Pfam" id="PF01266"/>
    </source>
</evidence>
<evidence type="ECO:0000256" key="1">
    <source>
        <dbReference type="ARBA" id="ARBA00023002"/>
    </source>
</evidence>
<dbReference type="Gene3D" id="3.50.50.60">
    <property type="entry name" value="FAD/NAD(P)-binding domain"/>
    <property type="match status" value="2"/>
</dbReference>
<dbReference type="PANTHER" id="PTHR13847">
    <property type="entry name" value="SARCOSINE DEHYDROGENASE-RELATED"/>
    <property type="match status" value="1"/>
</dbReference>
<dbReference type="Proteomes" id="UP000305888">
    <property type="component" value="Chromosome"/>
</dbReference>
<feature type="domain" description="FAD dependent oxidoreductase" evidence="2">
    <location>
        <begin position="4"/>
        <end position="392"/>
    </location>
</feature>
<dbReference type="OrthoDB" id="9805337at2"/>
<keyword evidence="1" id="KW-0560">Oxidoreductase</keyword>
<dbReference type="InterPro" id="IPR006076">
    <property type="entry name" value="FAD-dep_OxRdtase"/>
</dbReference>
<dbReference type="SUPFAM" id="SSF51905">
    <property type="entry name" value="FAD/NAD(P)-binding domain"/>
    <property type="match status" value="1"/>
</dbReference>
<accession>A0A5B8FHE6</accession>
<evidence type="ECO:0000313" key="4">
    <source>
        <dbReference type="Proteomes" id="UP000305888"/>
    </source>
</evidence>
<proteinExistence type="predicted"/>
<dbReference type="GO" id="GO:0016491">
    <property type="term" value="F:oxidoreductase activity"/>
    <property type="evidence" value="ECO:0007669"/>
    <property type="project" value="UniProtKB-KW"/>
</dbReference>